<gene>
    <name evidence="1" type="ORF">H9654_03210</name>
</gene>
<evidence type="ECO:0000313" key="1">
    <source>
        <dbReference type="EMBL" id="MBD7953206.1"/>
    </source>
</evidence>
<protein>
    <submittedName>
        <fullName evidence="1">Uncharacterized protein</fullName>
    </submittedName>
</protein>
<name>A0A8X8FP02_9GAMM</name>
<dbReference type="Proteomes" id="UP000636938">
    <property type="component" value="Unassembled WGS sequence"/>
</dbReference>
<organism evidence="1 2">
    <name type="scientific">Stenotrophomonas lacuserhaii</name>
    <dbReference type="NCBI Taxonomy" id="2760084"/>
    <lineage>
        <taxon>Bacteria</taxon>
        <taxon>Pseudomonadati</taxon>
        <taxon>Pseudomonadota</taxon>
        <taxon>Gammaproteobacteria</taxon>
        <taxon>Lysobacterales</taxon>
        <taxon>Lysobacteraceae</taxon>
        <taxon>Stenotrophomonas</taxon>
    </lineage>
</organism>
<accession>A0A8X8FP02</accession>
<evidence type="ECO:0000313" key="2">
    <source>
        <dbReference type="Proteomes" id="UP000636938"/>
    </source>
</evidence>
<reference evidence="1 2" key="1">
    <citation type="submission" date="2020-08" db="EMBL/GenBank/DDBJ databases">
        <title>A Genomic Blueprint of the Chicken Gut Microbiome.</title>
        <authorList>
            <person name="Gilroy R."/>
            <person name="Ravi A."/>
            <person name="Getino M."/>
            <person name="Pursley I."/>
            <person name="Horton D.L."/>
            <person name="Alikhan N.-F."/>
            <person name="Baker D."/>
            <person name="Gharbi K."/>
            <person name="Hall N."/>
            <person name="Watson M."/>
            <person name="Adriaenssens E.M."/>
            <person name="Foster-Nyarko E."/>
            <person name="Jarju S."/>
            <person name="Secka A."/>
            <person name="Antonio M."/>
            <person name="Oren A."/>
            <person name="Chaudhuri R."/>
            <person name="La Ragione R.M."/>
            <person name="Hildebrand F."/>
            <person name="Pallen M.J."/>
        </authorList>
    </citation>
    <scope>NUCLEOTIDE SEQUENCE [LARGE SCALE GENOMIC DNA]</scope>
    <source>
        <strain evidence="1 2">Sa5BUN4</strain>
    </source>
</reference>
<dbReference type="AlphaFoldDB" id="A0A8X8FP02"/>
<dbReference type="EMBL" id="JACSQS010000002">
    <property type="protein sequence ID" value="MBD7953206.1"/>
    <property type="molecule type" value="Genomic_DNA"/>
</dbReference>
<proteinExistence type="predicted"/>
<keyword evidence="2" id="KW-1185">Reference proteome</keyword>
<sequence length="181" mass="20047">MNRYGALESDEVAMTMPRSVTAPVLLRPPMGGAAFRDQQATMSVIFRFALVLVICISSGCKSIPPTLQGRLCMNPALYDQMIASLDEALAEFGMEKGFSDMEDLLERPVLLVFYAPKADSWTPLVLSDVKAAGAVDVWIFHQKFKSSDEYNKFVNVVTDRLRRFGSLELTTYPVEAPCPAN</sequence>
<comment type="caution">
    <text evidence="1">The sequence shown here is derived from an EMBL/GenBank/DDBJ whole genome shotgun (WGS) entry which is preliminary data.</text>
</comment>
<dbReference type="RefSeq" id="WP_191769000.1">
    <property type="nucleotide sequence ID" value="NZ_JACSQS010000002.1"/>
</dbReference>